<dbReference type="InterPro" id="IPR018647">
    <property type="entry name" value="SLFN_3-like_DNA/RNA_helicase"/>
</dbReference>
<dbReference type="OrthoDB" id="3193269at2"/>
<dbReference type="AlphaFoldDB" id="D7DNY8"/>
<dbReference type="Pfam" id="PF09848">
    <property type="entry name" value="SLFN-g3_helicase"/>
    <property type="match status" value="1"/>
</dbReference>
<name>D7DNY8_METV0</name>
<organism evidence="2 3">
    <name type="scientific">Methylotenera versatilis (strain 301)</name>
    <dbReference type="NCBI Taxonomy" id="666681"/>
    <lineage>
        <taxon>Bacteria</taxon>
        <taxon>Pseudomonadati</taxon>
        <taxon>Pseudomonadota</taxon>
        <taxon>Betaproteobacteria</taxon>
        <taxon>Nitrosomonadales</taxon>
        <taxon>Methylophilaceae</taxon>
        <taxon>Methylotenera</taxon>
    </lineage>
</organism>
<reference evidence="3" key="1">
    <citation type="submission" date="2010-05" db="EMBL/GenBank/DDBJ databases">
        <title>Complete sequence of Methylotenera sp. 301.</title>
        <authorList>
            <person name="Lucas S."/>
            <person name="Copeland A."/>
            <person name="Lapidus A."/>
            <person name="Cheng J.-F."/>
            <person name="Bruce D."/>
            <person name="Goodwin L."/>
            <person name="Pitluck S."/>
            <person name="Clum A."/>
            <person name="Land M."/>
            <person name="Hauser L."/>
            <person name="Kyrpides N."/>
            <person name="Ivanova N."/>
            <person name="Chistoservova L."/>
            <person name="Kalyuzhnaya M."/>
            <person name="Woyke T."/>
        </authorList>
    </citation>
    <scope>NUCLEOTIDE SEQUENCE [LARGE SCALE GENOMIC DNA]</scope>
    <source>
        <strain evidence="3">301</strain>
    </source>
</reference>
<dbReference type="eggNOG" id="COG0507">
    <property type="taxonomic scope" value="Bacteria"/>
</dbReference>
<accession>D7DNY8</accession>
<evidence type="ECO:0000313" key="3">
    <source>
        <dbReference type="Proteomes" id="UP000000383"/>
    </source>
</evidence>
<reference evidence="2 3" key="2">
    <citation type="journal article" date="2011" name="J. Bacteriol.">
        <title>Genomes of three methylotrophs from a single niche uncover genetic and metabolic divergence of Methylophilaceae.</title>
        <authorList>
            <person name="Lapidus A."/>
            <person name="Clum A."/>
            <person name="Labutti K."/>
            <person name="Kaluzhnaya M.G."/>
            <person name="Lim S."/>
            <person name="Beck D.A."/>
            <person name="Glavina Del Rio T."/>
            <person name="Nolan M."/>
            <person name="Mavromatis K."/>
            <person name="Huntemann M."/>
            <person name="Lucas S."/>
            <person name="Lidstrom M.E."/>
            <person name="Ivanova N."/>
            <person name="Chistoserdova L."/>
        </authorList>
    </citation>
    <scope>NUCLEOTIDE SEQUENCE [LARGE SCALE GENOMIC DNA]</scope>
    <source>
        <strain evidence="2 3">301</strain>
    </source>
</reference>
<feature type="domain" description="Schlafen group 3-like DNA/RNA helicase" evidence="1">
    <location>
        <begin position="236"/>
        <end position="626"/>
    </location>
</feature>
<keyword evidence="3" id="KW-1185">Reference proteome</keyword>
<proteinExistence type="predicted"/>
<dbReference type="Gene3D" id="3.40.50.300">
    <property type="entry name" value="P-loop containing nucleotide triphosphate hydrolases"/>
    <property type="match status" value="1"/>
</dbReference>
<dbReference type="HOGENOM" id="CLU_031446_0_0_4"/>
<protein>
    <recommendedName>
        <fullName evidence="1">Schlafen group 3-like DNA/RNA helicase domain-containing protein</fullName>
    </recommendedName>
</protein>
<dbReference type="eggNOG" id="COG3410">
    <property type="taxonomic scope" value="Bacteria"/>
</dbReference>
<dbReference type="InterPro" id="IPR027417">
    <property type="entry name" value="P-loop_NTPase"/>
</dbReference>
<dbReference type="Proteomes" id="UP000000383">
    <property type="component" value="Chromosome"/>
</dbReference>
<evidence type="ECO:0000313" key="2">
    <source>
        <dbReference type="EMBL" id="ADI31019.1"/>
    </source>
</evidence>
<gene>
    <name evidence="2" type="ordered locus">M301_2664</name>
</gene>
<dbReference type="KEGG" id="meh:M301_2664"/>
<evidence type="ECO:0000259" key="1">
    <source>
        <dbReference type="Pfam" id="PF09848"/>
    </source>
</evidence>
<dbReference type="SUPFAM" id="SSF52540">
    <property type="entry name" value="P-loop containing nucleoside triphosphate hydrolases"/>
    <property type="match status" value="1"/>
</dbReference>
<dbReference type="EMBL" id="CP002056">
    <property type="protein sequence ID" value="ADI31019.1"/>
    <property type="molecule type" value="Genomic_DNA"/>
</dbReference>
<sequence length="655" mass="74883">MSNRAYYSASVSSFLITSTDEIIGIITSQHSQDLVHLQTNAWQQQIEILKKSLLPIQKGHVFFEMLIPRMGRRADVVYVVDGVIFVLEFKIGESEFRSSDLRQTEGYAMDLSCFHETSHKHLICPILIATNAKNEVLDFNKQLNEVLPTIKSSANNLSKTLADVLDRYKSLNKIDPIYWIKGRYKPTPTIIEAAQALYAKHDVEDIARSDADAINLAETVGRINEIVHQSRIKKQKSICFVTGVPGAGKTLVGLNIATIHNNVQDEEHAVFLSGNGPLVDVLREALARDSEARNPNISITNARRETGSFIQNIHHFRDEYLRDSTRAPIEKVVIFDEAQRAWSLEKTSKFMQQKRNQSGFYQSEPEFLISVMDRHDQWCVVIALIGGGQEINDGEAGLNGWFLALEKNFTDWQIYYSEKLKQKEYAGENVAINLLKNTQSYSESSLHLATSMRSFRADKLSHFVHYLIHNLPAEALSIYQQISEHYPIFVTRDLSKAKDWVKKQKRGLESCGLIASAGAKRLKAEGIFVNNEIDATHWFLNSQDDVRSCHFLEDAGTEFLVQGLELDWCLIAWDADYRYKNNAFEHWSFKGSKWMHVHNESQQRYLENSYRVLLTRARQGMVIYLPKGCNQDLTRLTSFYDETYQYLKGCGISEI</sequence>
<dbReference type="RefSeq" id="WP_013149324.1">
    <property type="nucleotide sequence ID" value="NC_014207.1"/>
</dbReference>